<sequence>MKTDARAVSSWGAAMLVALALMGCASAPAVPAAQPAAACARQLLGQPSDARQADAASVQARLLVIQCEGQALRFVMTDPLGVPLARQVLAQGRWQADGLLPPAPAARTLFAAVLFGLAVREPLDVRATTSLAALYPGLEVRRAGPSAVSLWREGQWLWTATRLGTASGWRLDFPQPVDGASAWSWQPLPGDAGEDCS</sequence>
<keyword evidence="1" id="KW-0732">Signal</keyword>
<dbReference type="EMBL" id="WNDQ01000007">
    <property type="protein sequence ID" value="KAF1023040.1"/>
    <property type="molecule type" value="Genomic_DNA"/>
</dbReference>
<dbReference type="Proteomes" id="UP000461670">
    <property type="component" value="Unassembled WGS sequence"/>
</dbReference>
<feature type="signal peptide" evidence="1">
    <location>
        <begin position="1"/>
        <end position="29"/>
    </location>
</feature>
<protein>
    <recommendedName>
        <fullName evidence="4">Lipoprotein</fullName>
    </recommendedName>
</protein>
<comment type="caution">
    <text evidence="2">The sequence shown here is derived from an EMBL/GenBank/DDBJ whole genome shotgun (WGS) entry which is preliminary data.</text>
</comment>
<organism evidence="2 3">
    <name type="scientific">Paracidovorax wautersii</name>
    <dbReference type="NCBI Taxonomy" id="1177982"/>
    <lineage>
        <taxon>Bacteria</taxon>
        <taxon>Pseudomonadati</taxon>
        <taxon>Pseudomonadota</taxon>
        <taxon>Betaproteobacteria</taxon>
        <taxon>Burkholderiales</taxon>
        <taxon>Comamonadaceae</taxon>
        <taxon>Paracidovorax</taxon>
    </lineage>
</organism>
<proteinExistence type="predicted"/>
<evidence type="ECO:0008006" key="4">
    <source>
        <dbReference type="Google" id="ProtNLM"/>
    </source>
</evidence>
<evidence type="ECO:0000313" key="3">
    <source>
        <dbReference type="Proteomes" id="UP000461670"/>
    </source>
</evidence>
<name>A0A7V8FRE3_9BURK</name>
<gene>
    <name evidence="2" type="ORF">GAK30_00730</name>
</gene>
<feature type="chain" id="PRO_5030946000" description="Lipoprotein" evidence="1">
    <location>
        <begin position="30"/>
        <end position="197"/>
    </location>
</feature>
<dbReference type="PROSITE" id="PS51257">
    <property type="entry name" value="PROKAR_LIPOPROTEIN"/>
    <property type="match status" value="1"/>
</dbReference>
<evidence type="ECO:0000313" key="2">
    <source>
        <dbReference type="EMBL" id="KAF1023040.1"/>
    </source>
</evidence>
<dbReference type="AlphaFoldDB" id="A0A7V8FRE3"/>
<reference evidence="3" key="1">
    <citation type="journal article" date="2020" name="MBio">
        <title>Horizontal gene transfer to a defensive symbiont with a reduced genome amongst a multipartite beetle microbiome.</title>
        <authorList>
            <person name="Waterworth S.C."/>
            <person name="Florez L.V."/>
            <person name="Rees E.R."/>
            <person name="Hertweck C."/>
            <person name="Kaltenpoth M."/>
            <person name="Kwan J.C."/>
        </authorList>
    </citation>
    <scope>NUCLEOTIDE SEQUENCE [LARGE SCALE GENOMIC DNA]</scope>
</reference>
<accession>A0A7V8FRE3</accession>
<evidence type="ECO:0000256" key="1">
    <source>
        <dbReference type="SAM" id="SignalP"/>
    </source>
</evidence>